<keyword evidence="4" id="KW-0676">Redox-active center</keyword>
<dbReference type="AlphaFoldDB" id="A0A840D4W7"/>
<dbReference type="GO" id="GO:0030313">
    <property type="term" value="C:cell envelope"/>
    <property type="evidence" value="ECO:0007669"/>
    <property type="project" value="UniProtKB-SubCell"/>
</dbReference>
<evidence type="ECO:0000256" key="3">
    <source>
        <dbReference type="ARBA" id="ARBA00023157"/>
    </source>
</evidence>
<evidence type="ECO:0000259" key="5">
    <source>
        <dbReference type="PROSITE" id="PS51352"/>
    </source>
</evidence>
<dbReference type="Gene3D" id="3.40.30.10">
    <property type="entry name" value="Glutaredoxin"/>
    <property type="match status" value="1"/>
</dbReference>
<gene>
    <name evidence="6" type="ORF">GGR06_002359</name>
</gene>
<dbReference type="InterPro" id="IPR036249">
    <property type="entry name" value="Thioredoxin-like_sf"/>
</dbReference>
<evidence type="ECO:0000313" key="7">
    <source>
        <dbReference type="Proteomes" id="UP000560658"/>
    </source>
</evidence>
<dbReference type="InterPro" id="IPR000866">
    <property type="entry name" value="AhpC/TSA"/>
</dbReference>
<organism evidence="6 7">
    <name type="scientific">Bacteroides reticulotermitis</name>
    <dbReference type="NCBI Taxonomy" id="1133319"/>
    <lineage>
        <taxon>Bacteria</taxon>
        <taxon>Pseudomonadati</taxon>
        <taxon>Bacteroidota</taxon>
        <taxon>Bacteroidia</taxon>
        <taxon>Bacteroidales</taxon>
        <taxon>Bacteroidaceae</taxon>
        <taxon>Bacteroides</taxon>
    </lineage>
</organism>
<comment type="subcellular location">
    <subcellularLocation>
        <location evidence="1">Cell envelope</location>
    </subcellularLocation>
</comment>
<evidence type="ECO:0000256" key="1">
    <source>
        <dbReference type="ARBA" id="ARBA00004196"/>
    </source>
</evidence>
<dbReference type="PROSITE" id="PS51352">
    <property type="entry name" value="THIOREDOXIN_2"/>
    <property type="match status" value="1"/>
</dbReference>
<proteinExistence type="predicted"/>
<dbReference type="GO" id="GO:0017004">
    <property type="term" value="P:cytochrome complex assembly"/>
    <property type="evidence" value="ECO:0007669"/>
    <property type="project" value="UniProtKB-KW"/>
</dbReference>
<dbReference type="PANTHER" id="PTHR42852">
    <property type="entry name" value="THIOL:DISULFIDE INTERCHANGE PROTEIN DSBE"/>
    <property type="match status" value="1"/>
</dbReference>
<sequence length="332" mass="37488">MSRKNLMIMLLLLCGISAWGSSALQISGKVRVLKPITLLVKDLNDNIILSCPINKDGVFSTEEKNIIPDVYTLFLGNVEQNIYLESCPVTINGYLDEQNPEQSSLTFTGIDRFLTLQEYIPTGRKKDQIIDPAVKGKLTPSMAAALAYLADVPDYASNKLLLDMIPEENRNSLSAAWLVKWVNTLFHRSSGAMAPDFTFTDADGKTVSLKDFRGKIVVLDFCASWCGPCRKEMRHMLTIYNELKANDLEFISISLDDSEVKWRKMLEEENLPWVMLWDKEGFPSNDKTPSQIQTAYGFYTIPFLAIIDKEGKIIARNVRGEQVREAIMNARN</sequence>
<dbReference type="RefSeq" id="WP_044160186.1">
    <property type="nucleotide sequence ID" value="NZ_JACIER010000009.1"/>
</dbReference>
<dbReference type="GO" id="GO:0016209">
    <property type="term" value="F:antioxidant activity"/>
    <property type="evidence" value="ECO:0007669"/>
    <property type="project" value="InterPro"/>
</dbReference>
<keyword evidence="3" id="KW-1015">Disulfide bond</keyword>
<protein>
    <submittedName>
        <fullName evidence="6">Peroxiredoxin</fullName>
    </submittedName>
</protein>
<evidence type="ECO:0000256" key="4">
    <source>
        <dbReference type="ARBA" id="ARBA00023284"/>
    </source>
</evidence>
<dbReference type="InterPro" id="IPR013766">
    <property type="entry name" value="Thioredoxin_domain"/>
</dbReference>
<dbReference type="EMBL" id="JACIER010000009">
    <property type="protein sequence ID" value="MBB4044564.1"/>
    <property type="molecule type" value="Genomic_DNA"/>
</dbReference>
<accession>A0A840D4W7</accession>
<evidence type="ECO:0000313" key="6">
    <source>
        <dbReference type="EMBL" id="MBB4044564.1"/>
    </source>
</evidence>
<dbReference type="PANTHER" id="PTHR42852:SF6">
    <property type="entry name" value="THIOL:DISULFIDE INTERCHANGE PROTEIN DSBE"/>
    <property type="match status" value="1"/>
</dbReference>
<dbReference type="SUPFAM" id="SSF52833">
    <property type="entry name" value="Thioredoxin-like"/>
    <property type="match status" value="1"/>
</dbReference>
<reference evidence="6" key="1">
    <citation type="submission" date="2020-08" db="EMBL/GenBank/DDBJ databases">
        <title>Genomic Encyclopedia of Type Strains, Phase IV (KMG-IV): sequencing the most valuable type-strain genomes for metagenomic binning, comparative biology and taxonomic classification.</title>
        <authorList>
            <person name="Goeker M."/>
        </authorList>
    </citation>
    <scope>NUCLEOTIDE SEQUENCE [LARGE SCALE GENOMIC DNA]</scope>
    <source>
        <strain evidence="6">DSM 105720</strain>
    </source>
</reference>
<keyword evidence="2" id="KW-0201">Cytochrome c-type biogenesis</keyword>
<name>A0A840D4W7_9BACE</name>
<keyword evidence="7" id="KW-1185">Reference proteome</keyword>
<dbReference type="GO" id="GO:0016491">
    <property type="term" value="F:oxidoreductase activity"/>
    <property type="evidence" value="ECO:0007669"/>
    <property type="project" value="InterPro"/>
</dbReference>
<dbReference type="InterPro" id="IPR050553">
    <property type="entry name" value="Thioredoxin_ResA/DsbE_sf"/>
</dbReference>
<evidence type="ECO:0000256" key="2">
    <source>
        <dbReference type="ARBA" id="ARBA00022748"/>
    </source>
</evidence>
<comment type="caution">
    <text evidence="6">The sequence shown here is derived from an EMBL/GenBank/DDBJ whole genome shotgun (WGS) entry which is preliminary data.</text>
</comment>
<dbReference type="Proteomes" id="UP000560658">
    <property type="component" value="Unassembled WGS sequence"/>
</dbReference>
<dbReference type="Pfam" id="PF00578">
    <property type="entry name" value="AhpC-TSA"/>
    <property type="match status" value="1"/>
</dbReference>
<feature type="domain" description="Thioredoxin" evidence="5">
    <location>
        <begin position="188"/>
        <end position="332"/>
    </location>
</feature>
<dbReference type="CDD" id="cd02966">
    <property type="entry name" value="TlpA_like_family"/>
    <property type="match status" value="1"/>
</dbReference>